<proteinExistence type="predicted"/>
<dbReference type="EMBL" id="GBXM01107765">
    <property type="protein sequence ID" value="JAH00812.1"/>
    <property type="molecule type" value="Transcribed_RNA"/>
</dbReference>
<protein>
    <submittedName>
        <fullName evidence="1">Uncharacterized protein</fullName>
    </submittedName>
</protein>
<reference evidence="1" key="1">
    <citation type="submission" date="2014-11" db="EMBL/GenBank/DDBJ databases">
        <authorList>
            <person name="Amaro Gonzalez C."/>
        </authorList>
    </citation>
    <scope>NUCLEOTIDE SEQUENCE</scope>
</reference>
<dbReference type="AlphaFoldDB" id="A0A0E9P973"/>
<evidence type="ECO:0000313" key="1">
    <source>
        <dbReference type="EMBL" id="JAH00812.1"/>
    </source>
</evidence>
<sequence>MTFKSIVQVNLSFQNTRFHIRMHQCNVTLLSVLHCRLTLTFLKFKQM</sequence>
<reference evidence="1" key="2">
    <citation type="journal article" date="2015" name="Fish Shellfish Immunol.">
        <title>Early steps in the European eel (Anguilla anguilla)-Vibrio vulnificus interaction in the gills: Role of the RtxA13 toxin.</title>
        <authorList>
            <person name="Callol A."/>
            <person name="Pajuelo D."/>
            <person name="Ebbesson L."/>
            <person name="Teles M."/>
            <person name="MacKenzie S."/>
            <person name="Amaro C."/>
        </authorList>
    </citation>
    <scope>NUCLEOTIDE SEQUENCE</scope>
</reference>
<name>A0A0E9P973_ANGAN</name>
<accession>A0A0E9P973</accession>
<organism evidence="1">
    <name type="scientific">Anguilla anguilla</name>
    <name type="common">European freshwater eel</name>
    <name type="synonym">Muraena anguilla</name>
    <dbReference type="NCBI Taxonomy" id="7936"/>
    <lineage>
        <taxon>Eukaryota</taxon>
        <taxon>Metazoa</taxon>
        <taxon>Chordata</taxon>
        <taxon>Craniata</taxon>
        <taxon>Vertebrata</taxon>
        <taxon>Euteleostomi</taxon>
        <taxon>Actinopterygii</taxon>
        <taxon>Neopterygii</taxon>
        <taxon>Teleostei</taxon>
        <taxon>Anguilliformes</taxon>
        <taxon>Anguillidae</taxon>
        <taxon>Anguilla</taxon>
    </lineage>
</organism>